<dbReference type="InterPro" id="IPR003495">
    <property type="entry name" value="CobW/HypB/UreG_nucleotide-bd"/>
</dbReference>
<dbReference type="Proteomes" id="UP001523216">
    <property type="component" value="Unassembled WGS sequence"/>
</dbReference>
<dbReference type="SMART" id="SM00833">
    <property type="entry name" value="CobW_C"/>
    <property type="match status" value="1"/>
</dbReference>
<comment type="caution">
    <text evidence="2">The sequence shown here is derived from an EMBL/GenBank/DDBJ whole genome shotgun (WGS) entry which is preliminary data.</text>
</comment>
<dbReference type="SUPFAM" id="SSF90002">
    <property type="entry name" value="Hypothetical protein YjiA, C-terminal domain"/>
    <property type="match status" value="1"/>
</dbReference>
<dbReference type="InterPro" id="IPR011629">
    <property type="entry name" value="CobW-like_C"/>
</dbReference>
<dbReference type="Pfam" id="PF07683">
    <property type="entry name" value="CobW_C"/>
    <property type="match status" value="1"/>
</dbReference>
<proteinExistence type="predicted"/>
<dbReference type="PANTHER" id="PTHR43603:SF1">
    <property type="entry name" value="ZINC-REGULATED GTPASE METALLOPROTEIN ACTIVATOR 1"/>
    <property type="match status" value="1"/>
</dbReference>
<protein>
    <submittedName>
        <fullName evidence="2">GTP-binding protein</fullName>
    </submittedName>
</protein>
<dbReference type="PANTHER" id="PTHR43603">
    <property type="entry name" value="COBW DOMAIN-CONTAINING PROTEIN DDB_G0274527"/>
    <property type="match status" value="1"/>
</dbReference>
<evidence type="ECO:0000313" key="2">
    <source>
        <dbReference type="EMBL" id="MCM4077998.1"/>
    </source>
</evidence>
<evidence type="ECO:0000313" key="3">
    <source>
        <dbReference type="Proteomes" id="UP001523216"/>
    </source>
</evidence>
<dbReference type="Pfam" id="PF02492">
    <property type="entry name" value="cobW"/>
    <property type="match status" value="1"/>
</dbReference>
<dbReference type="InterPro" id="IPR027417">
    <property type="entry name" value="P-loop_NTPase"/>
</dbReference>
<keyword evidence="3" id="KW-1185">Reference proteome</keyword>
<name>A0ABT0XW31_9ACTN</name>
<sequence length="411" mass="44396">MTDSRPRVTVLAGFSPAATDAVAHSLLVTDPTLILVAHDLTGVRDGVVRRTVRTSDQVLEDDSTELVHGCVSCTLREDVIPTLVRLSRRHPGSDLLLALPPAVEPEAVAAAYAMSGADAVRLDSFVTVVEAAGLLDDLTSTDGLRDRDRHAAANDDRAVADVVSRQVEFADTIVVWSSPEIDVLERDRLTALLHRLAPWAAHVRIGDSPMVDCTALAARLLRTSRHDPAVPGMLGRALEGYPIGIHDPAGEHSVNAMLFHSRRPFHPRRLHDVLDDLTSETLRGRGHLWIATQPDAAIGWESSGSGLRLGNLGRWLASLPRERWGEASDMRRLAADANWDPYYGDRTTALSFVGLDLDVEAMTATLRRCLLTDAEIADGADGWHALPDPFAGFFPADSEPEPAAVSRGAAS</sequence>
<dbReference type="RefSeq" id="WP_251797847.1">
    <property type="nucleotide sequence ID" value="NZ_JAMQOL010000012.1"/>
</dbReference>
<reference evidence="2 3" key="1">
    <citation type="submission" date="2022-06" db="EMBL/GenBank/DDBJ databases">
        <title>Actinoplanes abujensis sp. nov., isolated from Nigerian arid soil.</title>
        <authorList>
            <person name="Ding P."/>
        </authorList>
    </citation>
    <scope>NUCLEOTIDE SEQUENCE [LARGE SCALE GENOMIC DNA]</scope>
    <source>
        <strain evidence="3">TRM88002</strain>
    </source>
</reference>
<feature type="domain" description="CobW C-terminal" evidence="1">
    <location>
        <begin position="254"/>
        <end position="370"/>
    </location>
</feature>
<dbReference type="InterPro" id="IPR051927">
    <property type="entry name" value="Zn_Chap_cDPG_Synth"/>
</dbReference>
<gene>
    <name evidence="2" type="ORF">LXN57_10505</name>
</gene>
<evidence type="ECO:0000259" key="1">
    <source>
        <dbReference type="SMART" id="SM00833"/>
    </source>
</evidence>
<accession>A0ABT0XW31</accession>
<dbReference type="Gene3D" id="3.40.50.300">
    <property type="entry name" value="P-loop containing nucleotide triphosphate hydrolases"/>
    <property type="match status" value="1"/>
</dbReference>
<dbReference type="EMBL" id="JAMQOL010000012">
    <property type="protein sequence ID" value="MCM4077998.1"/>
    <property type="molecule type" value="Genomic_DNA"/>
</dbReference>
<organism evidence="2 3">
    <name type="scientific">Paractinoplanes hotanensis</name>
    <dbReference type="NCBI Taxonomy" id="2906497"/>
    <lineage>
        <taxon>Bacteria</taxon>
        <taxon>Bacillati</taxon>
        <taxon>Actinomycetota</taxon>
        <taxon>Actinomycetes</taxon>
        <taxon>Micromonosporales</taxon>
        <taxon>Micromonosporaceae</taxon>
        <taxon>Paractinoplanes</taxon>
    </lineage>
</organism>